<name>A0ABD2HYE4_9BILA</name>
<dbReference type="EMBL" id="JBICBT010001356">
    <property type="protein sequence ID" value="KAL3071776.1"/>
    <property type="molecule type" value="Genomic_DNA"/>
</dbReference>
<organism evidence="4 5">
    <name type="scientific">Heterodera trifolii</name>
    <dbReference type="NCBI Taxonomy" id="157864"/>
    <lineage>
        <taxon>Eukaryota</taxon>
        <taxon>Metazoa</taxon>
        <taxon>Ecdysozoa</taxon>
        <taxon>Nematoda</taxon>
        <taxon>Chromadorea</taxon>
        <taxon>Rhabditida</taxon>
        <taxon>Tylenchina</taxon>
        <taxon>Tylenchomorpha</taxon>
        <taxon>Tylenchoidea</taxon>
        <taxon>Heteroderidae</taxon>
        <taxon>Heteroderinae</taxon>
        <taxon>Heterodera</taxon>
    </lineage>
</organism>
<dbReference type="Proteomes" id="UP001620626">
    <property type="component" value="Unassembled WGS sequence"/>
</dbReference>
<dbReference type="PANTHER" id="PTHR11177">
    <property type="entry name" value="CHITINASE"/>
    <property type="match status" value="1"/>
</dbReference>
<dbReference type="PROSITE" id="PS00109">
    <property type="entry name" value="PROTEIN_KINASE_TYR"/>
    <property type="match status" value="1"/>
</dbReference>
<sequence length="802" mass="92217">MSSKIIAYFSIKIFFIATAIFILAGVASADFVRACYYASWAVFREGQAKFEPEQYIPGLCTHLFYAFGWMNEDFSAKAYDPSDTAMTSEYPKGYYGRFTSLKEYDPGLKTLLSFGGRSFPNKLFQAMLSNAENRRTFITTAISWVRRFDFDGIDVDWDNPDDAESKENYGIFLRELMEAAVEESRVGWQRLLITVEVEGKREIIDRSYNITAIADAVDQVHVKTYDFQFYDSLEPKTGFNAPLFGRKNENDERKKQWNVEDAVNYWTNGGVPLSKILIGIPIFGRGWTLKDPTHQADIGTTAPASKPQKYTRSAGAAAYYEVCVMLASSRTKRFFDEETKSPYFLAHGNQWFSYDDQRSIRIKMEWLRQKGLGGTYIWAIDYDDFNEVCPNSKNDGPYPLIGTIARELGGVNRLGLPVAKLMKKKSDCLSASSADFDTHFCLTKFLFTFFAGIFLLLAFSAFLSCFFIFFLFKMRRSRFSYGTAGFFMDIKAYLYFNPIKVHELDPTVIDIEKLIYSGPNSRVYYGRFRFTEAEFRRVVVKVPSKDAFRVQAIIAETRINAQLRHPRVVEYVGFYRDAFDDVRIVSEFMAGGDLHTFLVDKRNTVTVGHIFNFLRQICEGMEYLVSKHIVHRDLATRNCMLNGEGTEIKITDFGLSRHFGTDTAYSCSSPVPLPLRWVAIECFDEDGQIFRNCKFSEKTDVWAFGVLIWECFSRGAQPYGEKTDFRDMLTLLKGDKEQRGWRLVRPCACPDQIYESLMLRCWSDRPEERPKFAEVRELLDGTLEQITFENPDLMVKIVVVTA</sequence>
<dbReference type="SUPFAM" id="SSF54556">
    <property type="entry name" value="Chitinase insertion domain"/>
    <property type="match status" value="1"/>
</dbReference>
<dbReference type="CDD" id="cd00192">
    <property type="entry name" value="PTKc"/>
    <property type="match status" value="1"/>
</dbReference>
<feature type="domain" description="Protein kinase" evidence="2">
    <location>
        <begin position="509"/>
        <end position="783"/>
    </location>
</feature>
<dbReference type="SMART" id="SM00219">
    <property type="entry name" value="TyrKc"/>
    <property type="match status" value="1"/>
</dbReference>
<proteinExistence type="predicted"/>
<dbReference type="SMART" id="SM00636">
    <property type="entry name" value="Glyco_18"/>
    <property type="match status" value="1"/>
</dbReference>
<feature type="transmembrane region" description="Helical" evidence="1">
    <location>
        <begin position="445"/>
        <end position="472"/>
    </location>
</feature>
<evidence type="ECO:0000256" key="1">
    <source>
        <dbReference type="SAM" id="Phobius"/>
    </source>
</evidence>
<dbReference type="InterPro" id="IPR008266">
    <property type="entry name" value="Tyr_kinase_AS"/>
</dbReference>
<keyword evidence="1" id="KW-1133">Transmembrane helix</keyword>
<keyword evidence="1" id="KW-0472">Membrane</keyword>
<dbReference type="InterPro" id="IPR011009">
    <property type="entry name" value="Kinase-like_dom_sf"/>
</dbReference>
<dbReference type="FunFam" id="3.10.50.10:FF:000008">
    <property type="entry name" value="Chitinase 11"/>
    <property type="match status" value="1"/>
</dbReference>
<evidence type="ECO:0000313" key="5">
    <source>
        <dbReference type="Proteomes" id="UP001620626"/>
    </source>
</evidence>
<evidence type="ECO:0008006" key="6">
    <source>
        <dbReference type="Google" id="ProtNLM"/>
    </source>
</evidence>
<dbReference type="InterPro" id="IPR001223">
    <property type="entry name" value="Glyco_hydro18_cat"/>
</dbReference>
<dbReference type="SUPFAM" id="SSF51445">
    <property type="entry name" value="(Trans)glycosidases"/>
    <property type="match status" value="1"/>
</dbReference>
<dbReference type="Gene3D" id="3.20.20.80">
    <property type="entry name" value="Glycosidases"/>
    <property type="match status" value="1"/>
</dbReference>
<dbReference type="PANTHER" id="PTHR11177:SF400">
    <property type="entry name" value="ENDOCHITINASE-RELATED"/>
    <property type="match status" value="1"/>
</dbReference>
<dbReference type="InterPro" id="IPR000719">
    <property type="entry name" value="Prot_kinase_dom"/>
</dbReference>
<gene>
    <name evidence="4" type="ORF">niasHT_038844</name>
</gene>
<evidence type="ECO:0000313" key="4">
    <source>
        <dbReference type="EMBL" id="KAL3071776.1"/>
    </source>
</evidence>
<dbReference type="InterPro" id="IPR029070">
    <property type="entry name" value="Chitinase_insertion_sf"/>
</dbReference>
<keyword evidence="1" id="KW-0812">Transmembrane</keyword>
<dbReference type="InterPro" id="IPR017853">
    <property type="entry name" value="GH"/>
</dbReference>
<dbReference type="Pfam" id="PF00704">
    <property type="entry name" value="Glyco_hydro_18"/>
    <property type="match status" value="1"/>
</dbReference>
<dbReference type="InterPro" id="IPR020635">
    <property type="entry name" value="Tyr_kinase_cat_dom"/>
</dbReference>
<dbReference type="SUPFAM" id="SSF56112">
    <property type="entry name" value="Protein kinase-like (PK-like)"/>
    <property type="match status" value="1"/>
</dbReference>
<evidence type="ECO:0000259" key="3">
    <source>
        <dbReference type="PROSITE" id="PS51910"/>
    </source>
</evidence>
<evidence type="ECO:0000259" key="2">
    <source>
        <dbReference type="PROSITE" id="PS50011"/>
    </source>
</evidence>
<dbReference type="InterPro" id="IPR011583">
    <property type="entry name" value="Chitinase_II/V-like_cat"/>
</dbReference>
<accession>A0ABD2HYE4</accession>
<dbReference type="Pfam" id="PF07714">
    <property type="entry name" value="PK_Tyr_Ser-Thr"/>
    <property type="match status" value="1"/>
</dbReference>
<dbReference type="PROSITE" id="PS51910">
    <property type="entry name" value="GH18_2"/>
    <property type="match status" value="1"/>
</dbReference>
<dbReference type="PROSITE" id="PS50011">
    <property type="entry name" value="PROTEIN_KINASE_DOM"/>
    <property type="match status" value="1"/>
</dbReference>
<dbReference type="InterPro" id="IPR050314">
    <property type="entry name" value="Glycosyl_Hydrlase_18"/>
</dbReference>
<reference evidence="4 5" key="1">
    <citation type="submission" date="2024-10" db="EMBL/GenBank/DDBJ databases">
        <authorList>
            <person name="Kim D."/>
        </authorList>
    </citation>
    <scope>NUCLEOTIDE SEQUENCE [LARGE SCALE GENOMIC DNA]</scope>
    <source>
        <strain evidence="4">BH-2024</strain>
    </source>
</reference>
<dbReference type="InterPro" id="IPR001245">
    <property type="entry name" value="Ser-Thr/Tyr_kinase_cat_dom"/>
</dbReference>
<feature type="domain" description="GH18" evidence="3">
    <location>
        <begin position="31"/>
        <end position="411"/>
    </location>
</feature>
<dbReference type="AlphaFoldDB" id="A0ABD2HYE4"/>
<dbReference type="Gene3D" id="3.10.50.10">
    <property type="match status" value="1"/>
</dbReference>
<keyword evidence="5" id="KW-1185">Reference proteome</keyword>
<dbReference type="Gene3D" id="1.10.510.10">
    <property type="entry name" value="Transferase(Phosphotransferase) domain 1"/>
    <property type="match status" value="1"/>
</dbReference>
<comment type="caution">
    <text evidence="4">The sequence shown here is derived from an EMBL/GenBank/DDBJ whole genome shotgun (WGS) entry which is preliminary data.</text>
</comment>
<protein>
    <recommendedName>
        <fullName evidence="6">Protein kinase domain-containing protein</fullName>
    </recommendedName>
</protein>